<protein>
    <submittedName>
        <fullName evidence="3">Uncharacterized protein</fullName>
    </submittedName>
</protein>
<comment type="caution">
    <text evidence="3">The sequence shown here is derived from an EMBL/GenBank/DDBJ whole genome shotgun (WGS) entry which is preliminary data.</text>
</comment>
<dbReference type="EMBL" id="OCYS01000125">
    <property type="protein sequence ID" value="SON91917.1"/>
    <property type="molecule type" value="Genomic_DNA"/>
</dbReference>
<accession>A0AB38E3Z0</accession>
<evidence type="ECO:0000313" key="2">
    <source>
        <dbReference type="EMBL" id="SON85832.1"/>
    </source>
</evidence>
<dbReference type="AlphaFoldDB" id="A0AB38E3Z0"/>
<reference evidence="4 5" key="1">
    <citation type="submission" date="2017-10" db="EMBL/GenBank/DDBJ databases">
        <authorList>
            <person name="Regsiter A."/>
            <person name="William W."/>
        </authorList>
    </citation>
    <scope>NUCLEOTIDE SEQUENCE [LARGE SCALE GENOMIC DNA]</scope>
    <source>
        <strain evidence="2 5">CFBP6984</strain>
        <strain evidence="3 4">CFBP7430</strain>
    </source>
</reference>
<dbReference type="EMBL" id="OCYT01000130">
    <property type="protein sequence ID" value="SON85832.1"/>
    <property type="molecule type" value="Genomic_DNA"/>
</dbReference>
<dbReference type="Proteomes" id="UP000234166">
    <property type="component" value="Unassembled WGS sequence"/>
</dbReference>
<gene>
    <name evidence="2" type="ORF">XAP6984_710050</name>
    <name evidence="3" type="ORF">XAP7430_680050</name>
</gene>
<proteinExistence type="predicted"/>
<organism evidence="3 4">
    <name type="scientific">Xanthomonas campestris pv. phaseoli</name>
    <dbReference type="NCBI Taxonomy" id="317013"/>
    <lineage>
        <taxon>Bacteria</taxon>
        <taxon>Pseudomonadati</taxon>
        <taxon>Pseudomonadota</taxon>
        <taxon>Gammaproteobacteria</taxon>
        <taxon>Lysobacterales</taxon>
        <taxon>Lysobacteraceae</taxon>
        <taxon>Xanthomonas</taxon>
    </lineage>
</organism>
<feature type="region of interest" description="Disordered" evidence="1">
    <location>
        <begin position="28"/>
        <end position="68"/>
    </location>
</feature>
<keyword evidence="5" id="KW-1185">Reference proteome</keyword>
<evidence type="ECO:0000313" key="4">
    <source>
        <dbReference type="Proteomes" id="UP000234166"/>
    </source>
</evidence>
<evidence type="ECO:0000256" key="1">
    <source>
        <dbReference type="SAM" id="MobiDB-lite"/>
    </source>
</evidence>
<evidence type="ECO:0000313" key="3">
    <source>
        <dbReference type="EMBL" id="SON91917.1"/>
    </source>
</evidence>
<sequence length="68" mass="7134">MLDKYISPFPPALDEQASVLPRLRGKVPAGRMGAVPPDTPANIRAAPTPQPMRLRQPALGLPAHGSAA</sequence>
<name>A0AB38E3Z0_XANCH</name>
<dbReference type="Proteomes" id="UP000234181">
    <property type="component" value="Unassembled WGS sequence"/>
</dbReference>
<evidence type="ECO:0000313" key="5">
    <source>
        <dbReference type="Proteomes" id="UP000234181"/>
    </source>
</evidence>